<sequence length="353" mass="41610">MDININYMKSLALVLNKVTDITICENLDLKRLKDVKVVKFLETNDLSTVEYIQMIMSAFENEGFKEIDSFILFYSIYTNKNKTFAKWLLSISIYCKNCLMLDYIGIYMLINPARDSSVLDSFCDNYLFEQSTIHLIENLPKMSTIMTCIVVNHLISNLNLNVEYPVMTCLLTWLNENLSLVCIQDVLDSHRLNFDLQIIVCKIDKNYTLKMLNSNMANLIDFSLNHQNMLRLAKLFISFKNKKSINKTKLPINPNHDTFSKLVCCSNFVKESIYSIIVKILYIQQNTITIYTDKLFEYAQFYDLKFHDELVDVSNFKFYQERIIQIICFALHRKFCKYDGYIEKIFEMNPKYM</sequence>
<dbReference type="AlphaFoldDB" id="A0A177B5C4"/>
<organism evidence="1 2">
    <name type="scientific">Intoshia linei</name>
    <dbReference type="NCBI Taxonomy" id="1819745"/>
    <lineage>
        <taxon>Eukaryota</taxon>
        <taxon>Metazoa</taxon>
        <taxon>Spiralia</taxon>
        <taxon>Lophotrochozoa</taxon>
        <taxon>Mesozoa</taxon>
        <taxon>Orthonectida</taxon>
        <taxon>Rhopaluridae</taxon>
        <taxon>Intoshia</taxon>
    </lineage>
</organism>
<accession>A0A177B5C4</accession>
<comment type="caution">
    <text evidence="1">The sequence shown here is derived from an EMBL/GenBank/DDBJ whole genome shotgun (WGS) entry which is preliminary data.</text>
</comment>
<protein>
    <submittedName>
        <fullName evidence="1">Uncharacterized protein</fullName>
    </submittedName>
</protein>
<dbReference type="EMBL" id="LWCA01000416">
    <property type="protein sequence ID" value="OAF68614.1"/>
    <property type="molecule type" value="Genomic_DNA"/>
</dbReference>
<evidence type="ECO:0000313" key="2">
    <source>
        <dbReference type="Proteomes" id="UP000078046"/>
    </source>
</evidence>
<name>A0A177B5C4_9BILA</name>
<reference evidence="1 2" key="1">
    <citation type="submission" date="2016-04" db="EMBL/GenBank/DDBJ databases">
        <title>The genome of Intoshia linei affirms orthonectids as highly simplified spiralians.</title>
        <authorList>
            <person name="Mikhailov K.V."/>
            <person name="Slusarev G.S."/>
            <person name="Nikitin M.A."/>
            <person name="Logacheva M.D."/>
            <person name="Penin A."/>
            <person name="Aleoshin V."/>
            <person name="Panchin Y.V."/>
        </authorList>
    </citation>
    <scope>NUCLEOTIDE SEQUENCE [LARGE SCALE GENOMIC DNA]</scope>
    <source>
        <strain evidence="1">Intl2013</strain>
        <tissue evidence="1">Whole animal</tissue>
    </source>
</reference>
<dbReference type="Proteomes" id="UP000078046">
    <property type="component" value="Unassembled WGS sequence"/>
</dbReference>
<gene>
    <name evidence="1" type="ORF">A3Q56_03644</name>
</gene>
<evidence type="ECO:0000313" key="1">
    <source>
        <dbReference type="EMBL" id="OAF68614.1"/>
    </source>
</evidence>
<proteinExistence type="predicted"/>
<keyword evidence="2" id="KW-1185">Reference proteome</keyword>